<evidence type="ECO:0008006" key="3">
    <source>
        <dbReference type="Google" id="ProtNLM"/>
    </source>
</evidence>
<evidence type="ECO:0000313" key="2">
    <source>
        <dbReference type="Proteomes" id="UP000644749"/>
    </source>
</evidence>
<dbReference type="RefSeq" id="WP_191313227.1">
    <property type="nucleotide sequence ID" value="NZ_BNCL01000050.1"/>
</dbReference>
<keyword evidence="2" id="KW-1185">Reference proteome</keyword>
<organism evidence="1 2">
    <name type="scientific">Paracoccus aerius</name>
    <dbReference type="NCBI Taxonomy" id="1915382"/>
    <lineage>
        <taxon>Bacteria</taxon>
        <taxon>Pseudomonadati</taxon>
        <taxon>Pseudomonadota</taxon>
        <taxon>Alphaproteobacteria</taxon>
        <taxon>Rhodobacterales</taxon>
        <taxon>Paracoccaceae</taxon>
        <taxon>Paracoccus</taxon>
    </lineage>
</organism>
<sequence>MQRSLDALRRLYNSVIILDRAAETSVSPIVGNSGLRDEVSTLRRETCDIVKALAEGKDGTEQRTRQIDEALRGLRARLAEDDPRSELHRNRNALAFGLYEVRKTLAELIDLCKREK</sequence>
<dbReference type="EMBL" id="JAESHT010000048">
    <property type="protein sequence ID" value="MBL3675770.1"/>
    <property type="molecule type" value="Genomic_DNA"/>
</dbReference>
<protein>
    <recommendedName>
        <fullName evidence="3">Flagellar protein FlgN</fullName>
    </recommendedName>
</protein>
<accession>A0ABS1SAL2</accession>
<proteinExistence type="predicted"/>
<name>A0ABS1SAL2_9RHOB</name>
<comment type="caution">
    <text evidence="1">The sequence shown here is derived from an EMBL/GenBank/DDBJ whole genome shotgun (WGS) entry which is preliminary data.</text>
</comment>
<dbReference type="Proteomes" id="UP000644749">
    <property type="component" value="Unassembled WGS sequence"/>
</dbReference>
<gene>
    <name evidence="1" type="ORF">JL111_20135</name>
</gene>
<evidence type="ECO:0000313" key="1">
    <source>
        <dbReference type="EMBL" id="MBL3675770.1"/>
    </source>
</evidence>
<reference evidence="1 2" key="1">
    <citation type="submission" date="2021-01" db="EMBL/GenBank/DDBJ databases">
        <title>011410 draft genome.</title>
        <authorList>
            <person name="Lang L."/>
        </authorList>
    </citation>
    <scope>NUCLEOTIDE SEQUENCE [LARGE SCALE GENOMIC DNA]</scope>
    <source>
        <strain evidence="1 2">KCTC 42845</strain>
    </source>
</reference>